<reference evidence="5 6" key="1">
    <citation type="journal article" date="2013" name="PLoS ONE">
        <title>Genomic and secretomic analyses reveal unique features of the lignocellulolytic enzyme system of Penicillium decumbens.</title>
        <authorList>
            <person name="Liu G."/>
            <person name="Zhang L."/>
            <person name="Wei X."/>
            <person name="Zou G."/>
            <person name="Qin Y."/>
            <person name="Ma L."/>
            <person name="Li J."/>
            <person name="Zheng H."/>
            <person name="Wang S."/>
            <person name="Wang C."/>
            <person name="Xun L."/>
            <person name="Zhao G.-P."/>
            <person name="Zhou Z."/>
            <person name="Qu Y."/>
        </authorList>
    </citation>
    <scope>NUCLEOTIDE SEQUENCE [LARGE SCALE GENOMIC DNA]</scope>
    <source>
        <strain evidence="6">114-2 / CGMCC 5302</strain>
    </source>
</reference>
<dbReference type="Gene3D" id="3.30.300.30">
    <property type="match status" value="1"/>
</dbReference>
<dbReference type="PROSITE" id="PS50075">
    <property type="entry name" value="CARRIER"/>
    <property type="match status" value="1"/>
</dbReference>
<dbReference type="Proteomes" id="UP000019376">
    <property type="component" value="Unassembled WGS sequence"/>
</dbReference>
<keyword evidence="3" id="KW-0436">Ligase</keyword>
<evidence type="ECO:0000256" key="2">
    <source>
        <dbReference type="ARBA" id="ARBA00022553"/>
    </source>
</evidence>
<dbReference type="PhylomeDB" id="S7Z7F3"/>
<dbReference type="InterPro" id="IPR036736">
    <property type="entry name" value="ACP-like_sf"/>
</dbReference>
<dbReference type="InterPro" id="IPR010071">
    <property type="entry name" value="AA_adenyl_dom"/>
</dbReference>
<dbReference type="SUPFAM" id="SSF47336">
    <property type="entry name" value="ACP-like"/>
    <property type="match status" value="1"/>
</dbReference>
<protein>
    <recommendedName>
        <fullName evidence="4">Carrier domain-containing protein</fullName>
    </recommendedName>
</protein>
<dbReference type="PANTHER" id="PTHR45527">
    <property type="entry name" value="NONRIBOSOMAL PEPTIDE SYNTHETASE"/>
    <property type="match status" value="1"/>
</dbReference>
<dbReference type="PROSITE" id="PS00455">
    <property type="entry name" value="AMP_BINDING"/>
    <property type="match status" value="1"/>
</dbReference>
<feature type="domain" description="Carrier" evidence="4">
    <location>
        <begin position="783"/>
        <end position="859"/>
    </location>
</feature>
<proteinExistence type="predicted"/>
<gene>
    <name evidence="5" type="ORF">PDE_01432</name>
</gene>
<dbReference type="Pfam" id="PF00501">
    <property type="entry name" value="AMP-binding"/>
    <property type="match status" value="1"/>
</dbReference>
<evidence type="ECO:0000259" key="4">
    <source>
        <dbReference type="PROSITE" id="PS50075"/>
    </source>
</evidence>
<dbReference type="InterPro" id="IPR006162">
    <property type="entry name" value="Ppantetheine_attach_site"/>
</dbReference>
<dbReference type="STRING" id="933388.S7Z7F3"/>
<organism evidence="5 6">
    <name type="scientific">Penicillium oxalicum (strain 114-2 / CGMCC 5302)</name>
    <name type="common">Penicillium decumbens</name>
    <dbReference type="NCBI Taxonomy" id="933388"/>
    <lineage>
        <taxon>Eukaryota</taxon>
        <taxon>Fungi</taxon>
        <taxon>Dikarya</taxon>
        <taxon>Ascomycota</taxon>
        <taxon>Pezizomycotina</taxon>
        <taxon>Eurotiomycetes</taxon>
        <taxon>Eurotiomycetidae</taxon>
        <taxon>Eurotiales</taxon>
        <taxon>Aspergillaceae</taxon>
        <taxon>Penicillium</taxon>
    </lineage>
</organism>
<dbReference type="NCBIfam" id="TIGR01733">
    <property type="entry name" value="AA-adenyl-dom"/>
    <property type="match status" value="1"/>
</dbReference>
<dbReference type="Pfam" id="PF00550">
    <property type="entry name" value="PP-binding"/>
    <property type="match status" value="1"/>
</dbReference>
<dbReference type="GO" id="GO:0005737">
    <property type="term" value="C:cytoplasm"/>
    <property type="evidence" value="ECO:0007669"/>
    <property type="project" value="TreeGrafter"/>
</dbReference>
<dbReference type="EMBL" id="KB644409">
    <property type="protein sequence ID" value="EPS26495.1"/>
    <property type="molecule type" value="Genomic_DNA"/>
</dbReference>
<keyword evidence="1" id="KW-0596">Phosphopantetheine</keyword>
<dbReference type="GO" id="GO:0031177">
    <property type="term" value="F:phosphopantetheine binding"/>
    <property type="evidence" value="ECO:0007669"/>
    <property type="project" value="TreeGrafter"/>
</dbReference>
<dbReference type="OrthoDB" id="416786at2759"/>
<dbReference type="GO" id="GO:0016874">
    <property type="term" value="F:ligase activity"/>
    <property type="evidence" value="ECO:0007669"/>
    <property type="project" value="UniProtKB-KW"/>
</dbReference>
<dbReference type="Gene3D" id="3.30.559.10">
    <property type="entry name" value="Chloramphenicol acetyltransferase-like domain"/>
    <property type="match status" value="1"/>
</dbReference>
<keyword evidence="2" id="KW-0597">Phosphoprotein</keyword>
<dbReference type="Gene3D" id="3.30.559.30">
    <property type="entry name" value="Nonribosomal peptide synthetase, condensation domain"/>
    <property type="match status" value="2"/>
</dbReference>
<dbReference type="eggNOG" id="KOG1178">
    <property type="taxonomic scope" value="Eukaryota"/>
</dbReference>
<dbReference type="PROSITE" id="PS00012">
    <property type="entry name" value="PHOSPHOPANTETHEINE"/>
    <property type="match status" value="1"/>
</dbReference>
<sequence length="1295" mass="144738">MSVSLPQLTAVNEKKNSMNYWKDRMHGFSPSQYPWTDPSQERPSPSTRKEQAIEIDCEIIHLPLHADWYGCTAIICSAWSVVLASYTGFSDVCFGLAMSHPDLVEKRRPFPFRTTIRDVVSLREFLNSTEEMIREDLEHNDIDVHLAQPSHRTWDRWSQSSMILEIFRKAEGPMEIQPCSLAVQCIIDGHHLQLKALYNPECIAKDEVKRALTHLRNATDGVKTAVSKNGLIRDINILVEEDLTQIKKWNAEMPEPVKYSLHSAFEATAEELPENPALQFLNTKISYRELNNMANGLAMRLLEQKLQQPYIPICFEKSIEMVVAAIAILKANKGFIPIEHRLPKNQIDQVLDMTASSLVLVSPSCSAIFDRSRRTYTVTTQALFAMDDNIMRPLDLETSHTQPAYVLFTSGSTGTPKGVVVEHQNITTALVHLGQKIHLNTGTRMFQYTSYTFDPSILEIFGTLLYGGCVCIPSEDERMNDIGQAVSRMDVNTAVFVPSVLKTLHPEDIPSVKKIIIGGEELPSHLVKSWKNRTLINAYGPTETCIASVINLQVTDAPFGNNIGRPVACRTWIVNPQDPSLLLAIGCVGELLIEGPTVSRGYLDAAKNTEGAFKSPLSKLPFADSGQKVYRTGDLVRYLPDGQLQYIGRTNQQVKYHGQWLELGAIQTVLHDCGAIKDCVALVTEIQSSTYLVAFVVLLSIRKHQFCELVDVNPDVEAHLVSIWERLYENLALSMMPKFVIPVTTLPRQTTGKIDVACLLRLLETTDCDQYLSRSAELGDNHPQPTKHEIIMRKLWGTVLGRDDTRIKTIDNFLHLGGNSIRAMELVGAARRAGLHLNAQTVLRHPILRDMVVAQVSLVNDEKVSYTAPSSTVVDNPLLENSSFACNAIKSYEATPLQALCLTMGHLFPEGNYTRLIYQADGTINLAQLEKACKLLVERNEILRTTFSVSTDPQRISGIPDNTTHPQIVYFDALSSAEAHWKIFKPSYLGENMVEFCFVVSEDQVSHFSFGLHHSQFDAWSMRLLLQQLCDLYNGGLPDPGPPFSEFARLSSLASSGDIFESFWRGKLDGSTPTIIGSGSPISDKPDGWCRETIDTSLLCGEYTFAVILYASWALSLHRLSGDTEAVFFSLVSGRNLAFDGSADVVGPCLNVIPTRINLEMCATYKDILKATQTWMLDCIPFENVPMSEIITRCTPWDPTAIIGSMIQHLDINIESEQSERRIGQWRVLRAERQFGQCRGVDVYLTSKSQPNGSVELDMKYNASRIKQEVADILFGSLVTTINQILTNPDQSSRI</sequence>
<dbReference type="InterPro" id="IPR020845">
    <property type="entry name" value="AMP-binding_CS"/>
</dbReference>
<dbReference type="InterPro" id="IPR042099">
    <property type="entry name" value="ANL_N_sf"/>
</dbReference>
<dbReference type="Pfam" id="PF00668">
    <property type="entry name" value="Condensation"/>
    <property type="match status" value="1"/>
</dbReference>
<dbReference type="InterPro" id="IPR045851">
    <property type="entry name" value="AMP-bd_C_sf"/>
</dbReference>
<dbReference type="InterPro" id="IPR009081">
    <property type="entry name" value="PP-bd_ACP"/>
</dbReference>
<dbReference type="PANTHER" id="PTHR45527:SF1">
    <property type="entry name" value="FATTY ACID SYNTHASE"/>
    <property type="match status" value="1"/>
</dbReference>
<keyword evidence="6" id="KW-1185">Reference proteome</keyword>
<evidence type="ECO:0000256" key="3">
    <source>
        <dbReference type="ARBA" id="ARBA00022598"/>
    </source>
</evidence>
<dbReference type="SUPFAM" id="SSF52777">
    <property type="entry name" value="CoA-dependent acyltransferases"/>
    <property type="match status" value="3"/>
</dbReference>
<dbReference type="InterPro" id="IPR023213">
    <property type="entry name" value="CAT-like_dom_sf"/>
</dbReference>
<dbReference type="Gene3D" id="1.10.1200.10">
    <property type="entry name" value="ACP-like"/>
    <property type="match status" value="1"/>
</dbReference>
<dbReference type="SUPFAM" id="SSF56801">
    <property type="entry name" value="Acetyl-CoA synthetase-like"/>
    <property type="match status" value="1"/>
</dbReference>
<dbReference type="HOGENOM" id="CLU_264636_0_0_1"/>
<name>S7Z7F3_PENO1</name>
<dbReference type="Gene3D" id="3.40.50.12780">
    <property type="entry name" value="N-terminal domain of ligase-like"/>
    <property type="match status" value="1"/>
</dbReference>
<dbReference type="GO" id="GO:0044550">
    <property type="term" value="P:secondary metabolite biosynthetic process"/>
    <property type="evidence" value="ECO:0007669"/>
    <property type="project" value="TreeGrafter"/>
</dbReference>
<dbReference type="CDD" id="cd05918">
    <property type="entry name" value="A_NRPS_SidN3_like"/>
    <property type="match status" value="1"/>
</dbReference>
<evidence type="ECO:0000256" key="1">
    <source>
        <dbReference type="ARBA" id="ARBA00022450"/>
    </source>
</evidence>
<dbReference type="InterPro" id="IPR000873">
    <property type="entry name" value="AMP-dep_synth/lig_dom"/>
</dbReference>
<dbReference type="InterPro" id="IPR001242">
    <property type="entry name" value="Condensation_dom"/>
</dbReference>
<accession>S7Z7F3</accession>
<evidence type="ECO:0000313" key="6">
    <source>
        <dbReference type="Proteomes" id="UP000019376"/>
    </source>
</evidence>
<dbReference type="GO" id="GO:0043041">
    <property type="term" value="P:amino acid activation for nonribosomal peptide biosynthetic process"/>
    <property type="evidence" value="ECO:0007669"/>
    <property type="project" value="TreeGrafter"/>
</dbReference>
<evidence type="ECO:0000313" key="5">
    <source>
        <dbReference type="EMBL" id="EPS26495.1"/>
    </source>
</evidence>